<proteinExistence type="predicted"/>
<accession>A0ABP7BTC7</accession>
<name>A0ABP7BTC7_9MICO</name>
<evidence type="ECO:0000313" key="1">
    <source>
        <dbReference type="EMBL" id="GAA3668168.1"/>
    </source>
</evidence>
<keyword evidence="2" id="KW-1185">Reference proteome</keyword>
<sequence>MEVNGSGFPADAAARLEAARAELEAARAELAALVDAVSWAAPVAVAFREAAGARMCDTAAIAATADEVLSALHRQGGLLAVDGR</sequence>
<comment type="caution">
    <text evidence="1">The sequence shown here is derived from an EMBL/GenBank/DDBJ whole genome shotgun (WGS) entry which is preliminary data.</text>
</comment>
<dbReference type="EMBL" id="BAAAYV010000025">
    <property type="protein sequence ID" value="GAA3668168.1"/>
    <property type="molecule type" value="Genomic_DNA"/>
</dbReference>
<gene>
    <name evidence="1" type="ORF">GCM10022202_32760</name>
</gene>
<protein>
    <recommendedName>
        <fullName evidence="3">HNH endonuclease</fullName>
    </recommendedName>
</protein>
<dbReference type="Proteomes" id="UP001410795">
    <property type="component" value="Unassembled WGS sequence"/>
</dbReference>
<organism evidence="1 2">
    <name type="scientific">Microbacterium marinilacus</name>
    <dbReference type="NCBI Taxonomy" id="415209"/>
    <lineage>
        <taxon>Bacteria</taxon>
        <taxon>Bacillati</taxon>
        <taxon>Actinomycetota</taxon>
        <taxon>Actinomycetes</taxon>
        <taxon>Micrococcales</taxon>
        <taxon>Microbacteriaceae</taxon>
        <taxon>Microbacterium</taxon>
    </lineage>
</organism>
<reference evidence="2" key="1">
    <citation type="journal article" date="2019" name="Int. J. Syst. Evol. Microbiol.">
        <title>The Global Catalogue of Microorganisms (GCM) 10K type strain sequencing project: providing services to taxonomists for standard genome sequencing and annotation.</title>
        <authorList>
            <consortium name="The Broad Institute Genomics Platform"/>
            <consortium name="The Broad Institute Genome Sequencing Center for Infectious Disease"/>
            <person name="Wu L."/>
            <person name="Ma J."/>
        </authorList>
    </citation>
    <scope>NUCLEOTIDE SEQUENCE [LARGE SCALE GENOMIC DNA]</scope>
    <source>
        <strain evidence="2">JCM 16546</strain>
    </source>
</reference>
<evidence type="ECO:0000313" key="2">
    <source>
        <dbReference type="Proteomes" id="UP001410795"/>
    </source>
</evidence>
<dbReference type="RefSeq" id="WP_221858128.1">
    <property type="nucleotide sequence ID" value="NZ_BAAAYV010000025.1"/>
</dbReference>
<evidence type="ECO:0008006" key="3">
    <source>
        <dbReference type="Google" id="ProtNLM"/>
    </source>
</evidence>